<dbReference type="Pfam" id="PF04451">
    <property type="entry name" value="Capsid_NCLDV"/>
    <property type="match status" value="1"/>
</dbReference>
<name>A0A6C0KX26_9ZZZZ</name>
<dbReference type="Gene3D" id="2.70.9.20">
    <property type="entry name" value="Major capsid protein Vp54"/>
    <property type="match status" value="1"/>
</dbReference>
<dbReference type="Pfam" id="PF16903">
    <property type="entry name" value="Capsid_N"/>
    <property type="match status" value="1"/>
</dbReference>
<dbReference type="InterPro" id="IPR007542">
    <property type="entry name" value="MCP_C"/>
</dbReference>
<accession>A0A6C0KX26</accession>
<dbReference type="InterPro" id="IPR016112">
    <property type="entry name" value="VP_dsDNA_II"/>
</dbReference>
<dbReference type="EMBL" id="MN741010">
    <property type="protein sequence ID" value="QHU22532.1"/>
    <property type="molecule type" value="Genomic_DNA"/>
</dbReference>
<evidence type="ECO:0000313" key="3">
    <source>
        <dbReference type="EMBL" id="QHU22532.1"/>
    </source>
</evidence>
<feature type="domain" description="Major capsid protein N-terminal" evidence="2">
    <location>
        <begin position="25"/>
        <end position="258"/>
    </location>
</feature>
<reference evidence="3" key="1">
    <citation type="journal article" date="2020" name="Nature">
        <title>Giant virus diversity and host interactions through global metagenomics.</title>
        <authorList>
            <person name="Schulz F."/>
            <person name="Roux S."/>
            <person name="Paez-Espino D."/>
            <person name="Jungbluth S."/>
            <person name="Walsh D.A."/>
            <person name="Denef V.J."/>
            <person name="McMahon K.D."/>
            <person name="Konstantinidis K.T."/>
            <person name="Eloe-Fadrosh E.A."/>
            <person name="Kyrpides N.C."/>
            <person name="Woyke T."/>
        </authorList>
    </citation>
    <scope>NUCLEOTIDE SEQUENCE</scope>
    <source>
        <strain evidence="3">GVMAG-S-ERX555907-102</strain>
    </source>
</reference>
<sequence length="527" mass="57736">MGGGLMQLVAYGAQDVYLTGNPQITFWKVTYRRHTNFAMESIEQTFNGQADFGRRVTCTVSRNGDLAYRTYLQVTLPEIGQSLVSDGDVYARWLDFPGHQLIENVEVEIGGQRIEKQYGDWMHIWCQLTMDKNQEAGYFKMVGNTTQLTFVTDPSYADVDGPCDSSAPRQVCAPRNALPETTLYVPLQFWFCSNPGLALPLIALQYHEVKINLDLRAIDECLFAVSDLAAGSGDVKVSAAYAQSLVSASLYVDYVYLDTDERRRMAQNPHEYLIEQLQYTGAESVGSSSNKVRLNFNHPCKELVWVVQPDANVDYCASLTGGATLFKALGAQPFNYTDAVDALPNSIKAFGGPAGTEGAEAFITNDLFETAGAADVTANATFGGSWNAGNAGATNSGVSDAGTFVLAETSLDMHCWGENPVVTAKLQLNGQDRFSEREGTYFDQVQPWQHHSRAPDTGVNVYSFALRPEEHQPSGTCNMSRIDNATLQLVLSNATVEGTNTAKVRVYARNYNVLRIMSGMGGLSFSN</sequence>
<dbReference type="InterPro" id="IPR038519">
    <property type="entry name" value="MCP_C_sf"/>
</dbReference>
<feature type="domain" description="Major capsid protein C-terminal" evidence="1">
    <location>
        <begin position="261"/>
        <end position="522"/>
    </location>
</feature>
<evidence type="ECO:0000259" key="1">
    <source>
        <dbReference type="Pfam" id="PF04451"/>
    </source>
</evidence>
<dbReference type="GO" id="GO:0005198">
    <property type="term" value="F:structural molecule activity"/>
    <property type="evidence" value="ECO:0007669"/>
    <property type="project" value="InterPro"/>
</dbReference>
<dbReference type="InterPro" id="IPR031654">
    <property type="entry name" value="Capsid_N"/>
</dbReference>
<dbReference type="SUPFAM" id="SSF49749">
    <property type="entry name" value="Group II dsDNA viruses VP"/>
    <property type="match status" value="3"/>
</dbReference>
<dbReference type="Gene3D" id="2.70.9.10">
    <property type="entry name" value="Adenovirus Type 2 Hexon, domain 4"/>
    <property type="match status" value="1"/>
</dbReference>
<dbReference type="AlphaFoldDB" id="A0A6C0KX26"/>
<protein>
    <recommendedName>
        <fullName evidence="4">Major capsid protein</fullName>
    </recommendedName>
</protein>
<organism evidence="3">
    <name type="scientific">viral metagenome</name>
    <dbReference type="NCBI Taxonomy" id="1070528"/>
    <lineage>
        <taxon>unclassified sequences</taxon>
        <taxon>metagenomes</taxon>
        <taxon>organismal metagenomes</taxon>
    </lineage>
</organism>
<evidence type="ECO:0000259" key="2">
    <source>
        <dbReference type="Pfam" id="PF16903"/>
    </source>
</evidence>
<proteinExistence type="predicted"/>
<evidence type="ECO:0008006" key="4">
    <source>
        <dbReference type="Google" id="ProtNLM"/>
    </source>
</evidence>